<dbReference type="InterPro" id="IPR003594">
    <property type="entry name" value="HATPase_dom"/>
</dbReference>
<keyword evidence="5" id="KW-0808">Transferase</keyword>
<accession>A0A3N0AE00</accession>
<evidence type="ECO:0000256" key="7">
    <source>
        <dbReference type="ARBA" id="ARBA00023012"/>
    </source>
</evidence>
<keyword evidence="12" id="KW-1185">Reference proteome</keyword>
<dbReference type="InterPro" id="IPR005467">
    <property type="entry name" value="His_kinase_dom"/>
</dbReference>
<evidence type="ECO:0000256" key="9">
    <source>
        <dbReference type="SAM" id="Phobius"/>
    </source>
</evidence>
<dbReference type="InterPro" id="IPR036890">
    <property type="entry name" value="HATPase_C_sf"/>
</dbReference>
<feature type="domain" description="Histidine kinase" evidence="10">
    <location>
        <begin position="349"/>
        <end position="577"/>
    </location>
</feature>
<dbReference type="Gene3D" id="1.10.287.130">
    <property type="match status" value="1"/>
</dbReference>
<dbReference type="InterPro" id="IPR004358">
    <property type="entry name" value="Sig_transdc_His_kin-like_C"/>
</dbReference>
<evidence type="ECO:0000256" key="6">
    <source>
        <dbReference type="ARBA" id="ARBA00022777"/>
    </source>
</evidence>
<dbReference type="PROSITE" id="PS50109">
    <property type="entry name" value="HIS_KIN"/>
    <property type="match status" value="1"/>
</dbReference>
<keyword evidence="4" id="KW-0597">Phosphoprotein</keyword>
<dbReference type="Proteomes" id="UP000267368">
    <property type="component" value="Unassembled WGS sequence"/>
</dbReference>
<evidence type="ECO:0000313" key="11">
    <source>
        <dbReference type="EMBL" id="RNL19143.1"/>
    </source>
</evidence>
<dbReference type="CDD" id="cd00082">
    <property type="entry name" value="HisKA"/>
    <property type="match status" value="1"/>
</dbReference>
<organism evidence="11 12">
    <name type="scientific">Slackia faecicanis</name>
    <dbReference type="NCBI Taxonomy" id="255723"/>
    <lineage>
        <taxon>Bacteria</taxon>
        <taxon>Bacillati</taxon>
        <taxon>Actinomycetota</taxon>
        <taxon>Coriobacteriia</taxon>
        <taxon>Eggerthellales</taxon>
        <taxon>Eggerthellaceae</taxon>
        <taxon>Slackia</taxon>
    </lineage>
</organism>
<dbReference type="SMART" id="SM00388">
    <property type="entry name" value="HisKA"/>
    <property type="match status" value="1"/>
</dbReference>
<dbReference type="InterPro" id="IPR050736">
    <property type="entry name" value="Sensor_HK_Regulatory"/>
</dbReference>
<comment type="subcellular location">
    <subcellularLocation>
        <location evidence="2">Cell membrane</location>
    </subcellularLocation>
</comment>
<evidence type="ECO:0000256" key="3">
    <source>
        <dbReference type="ARBA" id="ARBA00012438"/>
    </source>
</evidence>
<keyword evidence="9" id="KW-1133">Transmembrane helix</keyword>
<comment type="catalytic activity">
    <reaction evidence="1">
        <text>ATP + protein L-histidine = ADP + protein N-phospho-L-histidine.</text>
        <dbReference type="EC" id="2.7.13.3"/>
    </reaction>
</comment>
<dbReference type="GO" id="GO:0005886">
    <property type="term" value="C:plasma membrane"/>
    <property type="evidence" value="ECO:0007669"/>
    <property type="project" value="UniProtKB-SubCell"/>
</dbReference>
<dbReference type="PANTHER" id="PTHR43711">
    <property type="entry name" value="TWO-COMPONENT HISTIDINE KINASE"/>
    <property type="match status" value="1"/>
</dbReference>
<dbReference type="SUPFAM" id="SSF47384">
    <property type="entry name" value="Homodimeric domain of signal transducing histidine kinase"/>
    <property type="match status" value="1"/>
</dbReference>
<dbReference type="SUPFAM" id="SSF55874">
    <property type="entry name" value="ATPase domain of HSP90 chaperone/DNA topoisomerase II/histidine kinase"/>
    <property type="match status" value="1"/>
</dbReference>
<proteinExistence type="predicted"/>
<dbReference type="SMART" id="SM00387">
    <property type="entry name" value="HATPase_c"/>
    <property type="match status" value="1"/>
</dbReference>
<protein>
    <recommendedName>
        <fullName evidence="3">histidine kinase</fullName>
        <ecNumber evidence="3">2.7.13.3</ecNumber>
    </recommendedName>
</protein>
<evidence type="ECO:0000313" key="12">
    <source>
        <dbReference type="Proteomes" id="UP000267368"/>
    </source>
</evidence>
<evidence type="ECO:0000256" key="1">
    <source>
        <dbReference type="ARBA" id="ARBA00000085"/>
    </source>
</evidence>
<dbReference type="OrthoDB" id="9757990at2"/>
<keyword evidence="9" id="KW-0472">Membrane</keyword>
<dbReference type="CDD" id="cd00075">
    <property type="entry name" value="HATPase"/>
    <property type="match status" value="1"/>
</dbReference>
<dbReference type="InterPro" id="IPR036097">
    <property type="entry name" value="HisK_dim/P_sf"/>
</dbReference>
<dbReference type="Gene3D" id="3.30.565.10">
    <property type="entry name" value="Histidine kinase-like ATPase, C-terminal domain"/>
    <property type="match status" value="1"/>
</dbReference>
<feature type="transmembrane region" description="Helical" evidence="9">
    <location>
        <begin position="269"/>
        <end position="288"/>
    </location>
</feature>
<dbReference type="EC" id="2.7.13.3" evidence="3"/>
<keyword evidence="6" id="KW-0418">Kinase</keyword>
<dbReference type="GO" id="GO:0000155">
    <property type="term" value="F:phosphorelay sensor kinase activity"/>
    <property type="evidence" value="ECO:0007669"/>
    <property type="project" value="InterPro"/>
</dbReference>
<feature type="region of interest" description="Disordered" evidence="8">
    <location>
        <begin position="116"/>
        <end position="168"/>
    </location>
</feature>
<dbReference type="PANTHER" id="PTHR43711:SF1">
    <property type="entry name" value="HISTIDINE KINASE 1"/>
    <property type="match status" value="1"/>
</dbReference>
<reference evidence="12" key="1">
    <citation type="submission" date="2018-05" db="EMBL/GenBank/DDBJ databases">
        <title>Genome Sequencing of selected type strains of the family Eggerthellaceae.</title>
        <authorList>
            <person name="Danylec N."/>
            <person name="Stoll D.A."/>
            <person name="Doetsch A."/>
            <person name="Huch M."/>
        </authorList>
    </citation>
    <scope>NUCLEOTIDE SEQUENCE [LARGE SCALE GENOMIC DNA]</scope>
    <source>
        <strain evidence="12">DSM 17537</strain>
    </source>
</reference>
<keyword evidence="7" id="KW-0902">Two-component regulatory system</keyword>
<evidence type="ECO:0000259" key="10">
    <source>
        <dbReference type="PROSITE" id="PS50109"/>
    </source>
</evidence>
<gene>
    <name evidence="11" type="ORF">DMP07_07285</name>
</gene>
<dbReference type="EMBL" id="QICB01000006">
    <property type="protein sequence ID" value="RNL19143.1"/>
    <property type="molecule type" value="Genomic_DNA"/>
</dbReference>
<dbReference type="InterPro" id="IPR003661">
    <property type="entry name" value="HisK_dim/P_dom"/>
</dbReference>
<evidence type="ECO:0000256" key="2">
    <source>
        <dbReference type="ARBA" id="ARBA00004236"/>
    </source>
</evidence>
<evidence type="ECO:0000256" key="4">
    <source>
        <dbReference type="ARBA" id="ARBA00022553"/>
    </source>
</evidence>
<dbReference type="RefSeq" id="WP_123198495.1">
    <property type="nucleotide sequence ID" value="NZ_QICB01000006.1"/>
</dbReference>
<dbReference type="Pfam" id="PF02518">
    <property type="entry name" value="HATPase_c"/>
    <property type="match status" value="1"/>
</dbReference>
<name>A0A3N0AE00_9ACTN</name>
<dbReference type="PRINTS" id="PR00344">
    <property type="entry name" value="BCTRLSENSOR"/>
</dbReference>
<dbReference type="Pfam" id="PF00512">
    <property type="entry name" value="HisKA"/>
    <property type="match status" value="1"/>
</dbReference>
<comment type="caution">
    <text evidence="11">The sequence shown here is derived from an EMBL/GenBank/DDBJ whole genome shotgun (WGS) entry which is preliminary data.</text>
</comment>
<keyword evidence="9" id="KW-0812">Transmembrane</keyword>
<evidence type="ECO:0000256" key="5">
    <source>
        <dbReference type="ARBA" id="ARBA00022679"/>
    </source>
</evidence>
<dbReference type="AlphaFoldDB" id="A0A3N0AE00"/>
<sequence length="577" mass="62506">MEKQHGYRGEQLRALRRGFARRMVAGLLAWTALFGVWAVAVDAFVAPRLADAISSACPWRTLSAQEADLDDTVWFEASLEKTRVTMISCYAALLADDKTAYDRASDDARGVSDALGAATGGAKSSGVDSSDAATSGDGAMADQGAATGQESASDASDASGKDGVSDGALQNLDAAADGSMHEYRSAMPSEDAVVAGILADRDEASKQALFEEACAALGTDPSAVRVESPWTTEQARQLWNEMYYADGHMEYRDLGFYDFVRSLRLSMSVVLYLAGVIAVLAFALAWLTRCFASLFDAMEALFTKRDEEPGLPRELEPTARALADLRRGRDDAERAALAAEQRKNELVAYLAHDIRTPLTSIVGYLTLLAEAPDMPEAQRARYAQVALDRSYRLESMMEEFFEITRYNLGSIPIERERFDAALLCRQVADEFYPAAKARSIDIEVCADDPIECFADAEKVSRVLNNLLKNAVAYADKESTVTVRARCEDAPGAVGKEERDATCRALVVDVENQGREIGPEHLQSIFEKFYREDGARSTEGGGAGLGLAIAREIARAHGGDLTATSVAGRTVFTLRIPV</sequence>
<evidence type="ECO:0000256" key="8">
    <source>
        <dbReference type="SAM" id="MobiDB-lite"/>
    </source>
</evidence>